<reference evidence="3" key="1">
    <citation type="submission" date="2016-10" db="EMBL/GenBank/DDBJ databases">
        <authorList>
            <person name="Varghese N."/>
            <person name="Submissions S."/>
        </authorList>
    </citation>
    <scope>NUCLEOTIDE SEQUENCE [LARGE SCALE GENOMIC DNA]</scope>
    <source>
        <strain evidence="3">DSM 44234</strain>
    </source>
</reference>
<proteinExistence type="predicted"/>
<sequence length="112" mass="11656">MSTPSRPVAEPLFGGLLLCVLGVANLFAVVWAGLAFAMASDPCAWEDCASTGLPRLGIAVAYSGAGVGALVALVGYGRAFDDRRITFIWPIIGFAFTVVGWLIGAWLAAPVR</sequence>
<dbReference type="STRING" id="57704.SAMN04489793_4006"/>
<dbReference type="RefSeq" id="WP_068739349.1">
    <property type="nucleotide sequence ID" value="NZ_CBDRGN010000003.1"/>
</dbReference>
<keyword evidence="1" id="KW-0812">Transmembrane</keyword>
<feature type="transmembrane region" description="Helical" evidence="1">
    <location>
        <begin position="87"/>
        <end position="109"/>
    </location>
</feature>
<accession>A0A1H4Y047</accession>
<gene>
    <name evidence="2" type="ORF">SAMN04489793_4006</name>
</gene>
<evidence type="ECO:0000313" key="3">
    <source>
        <dbReference type="Proteomes" id="UP000182241"/>
    </source>
</evidence>
<keyword evidence="1" id="KW-1133">Transmembrane helix</keyword>
<evidence type="ECO:0000256" key="1">
    <source>
        <dbReference type="SAM" id="Phobius"/>
    </source>
</evidence>
<keyword evidence="3" id="KW-1185">Reference proteome</keyword>
<dbReference type="EMBL" id="FNSA01000003">
    <property type="protein sequence ID" value="SED11187.1"/>
    <property type="molecule type" value="Genomic_DNA"/>
</dbReference>
<dbReference type="AlphaFoldDB" id="A0A1H4Y047"/>
<name>A0A1H4Y047_TSUTY</name>
<dbReference type="OrthoDB" id="4774195at2"/>
<dbReference type="Proteomes" id="UP000182241">
    <property type="component" value="Unassembled WGS sequence"/>
</dbReference>
<keyword evidence="1" id="KW-0472">Membrane</keyword>
<feature type="transmembrane region" description="Helical" evidence="1">
    <location>
        <begin position="12"/>
        <end position="36"/>
    </location>
</feature>
<evidence type="ECO:0000313" key="2">
    <source>
        <dbReference type="EMBL" id="SED11187.1"/>
    </source>
</evidence>
<feature type="transmembrane region" description="Helical" evidence="1">
    <location>
        <begin position="56"/>
        <end position="75"/>
    </location>
</feature>
<organism evidence="2 3">
    <name type="scientific">Tsukamurella tyrosinosolvens</name>
    <dbReference type="NCBI Taxonomy" id="57704"/>
    <lineage>
        <taxon>Bacteria</taxon>
        <taxon>Bacillati</taxon>
        <taxon>Actinomycetota</taxon>
        <taxon>Actinomycetes</taxon>
        <taxon>Mycobacteriales</taxon>
        <taxon>Tsukamurellaceae</taxon>
        <taxon>Tsukamurella</taxon>
    </lineage>
</organism>
<protein>
    <submittedName>
        <fullName evidence="2">Uncharacterized protein</fullName>
    </submittedName>
</protein>